<sequence>MSAATIVGGILLVIMAFFGYAAFKAFRVGTRAGAICSIIAVLLCVLSLVGALLVFVTGSHAGV</sequence>
<dbReference type="RefSeq" id="WP_286347411.1">
    <property type="nucleotide sequence ID" value="NZ_AP027733.1"/>
</dbReference>
<keyword evidence="1" id="KW-0812">Transmembrane</keyword>
<feature type="transmembrane region" description="Helical" evidence="1">
    <location>
        <begin position="35"/>
        <end position="56"/>
    </location>
</feature>
<organism evidence="2 3">
    <name type="scientific">Frondihabitans sucicola</name>
    <dbReference type="NCBI Taxonomy" id="1268041"/>
    <lineage>
        <taxon>Bacteria</taxon>
        <taxon>Bacillati</taxon>
        <taxon>Actinomycetota</taxon>
        <taxon>Actinomycetes</taxon>
        <taxon>Micrococcales</taxon>
        <taxon>Microbacteriaceae</taxon>
        <taxon>Frondihabitans</taxon>
    </lineage>
</organism>
<keyword evidence="1" id="KW-0472">Membrane</keyword>
<name>A0ABM8GVR9_9MICO</name>
<evidence type="ECO:0000256" key="1">
    <source>
        <dbReference type="SAM" id="Phobius"/>
    </source>
</evidence>
<feature type="transmembrane region" description="Helical" evidence="1">
    <location>
        <begin position="6"/>
        <end position="23"/>
    </location>
</feature>
<keyword evidence="1" id="KW-1133">Transmembrane helix</keyword>
<dbReference type="Proteomes" id="UP001321486">
    <property type="component" value="Plasmid pNBRC108728a"/>
</dbReference>
<geneLocation type="plasmid" evidence="2 3">
    <name>pNBRC108728a</name>
</geneLocation>
<accession>A0ABM8GVR9</accession>
<dbReference type="EMBL" id="AP027733">
    <property type="protein sequence ID" value="BDZ52567.1"/>
    <property type="molecule type" value="Genomic_DNA"/>
</dbReference>
<keyword evidence="2" id="KW-0614">Plasmid</keyword>
<evidence type="ECO:0008006" key="4">
    <source>
        <dbReference type="Google" id="ProtNLM"/>
    </source>
</evidence>
<evidence type="ECO:0000313" key="3">
    <source>
        <dbReference type="Proteomes" id="UP001321486"/>
    </source>
</evidence>
<evidence type="ECO:0000313" key="2">
    <source>
        <dbReference type="EMBL" id="BDZ52567.1"/>
    </source>
</evidence>
<keyword evidence="3" id="KW-1185">Reference proteome</keyword>
<protein>
    <recommendedName>
        <fullName evidence="4">DUF4190 domain-containing protein</fullName>
    </recommendedName>
</protein>
<gene>
    <name evidence="2" type="ORF">GCM10025867_48080</name>
</gene>
<reference evidence="3" key="1">
    <citation type="journal article" date="2019" name="Int. J. Syst. Evol. Microbiol.">
        <title>The Global Catalogue of Microorganisms (GCM) 10K type strain sequencing project: providing services to taxonomists for standard genome sequencing and annotation.</title>
        <authorList>
            <consortium name="The Broad Institute Genomics Platform"/>
            <consortium name="The Broad Institute Genome Sequencing Center for Infectious Disease"/>
            <person name="Wu L."/>
            <person name="Ma J."/>
        </authorList>
    </citation>
    <scope>NUCLEOTIDE SEQUENCE [LARGE SCALE GENOMIC DNA]</scope>
    <source>
        <strain evidence="3">NBRC 108728</strain>
    </source>
</reference>
<proteinExistence type="predicted"/>